<dbReference type="Proteomes" id="UP000030748">
    <property type="component" value="Unassembled WGS sequence"/>
</dbReference>
<evidence type="ECO:0000313" key="1">
    <source>
        <dbReference type="EMBL" id="EYU36821.1"/>
    </source>
</evidence>
<organism evidence="1 2">
    <name type="scientific">Erythranthe guttata</name>
    <name type="common">Yellow monkey flower</name>
    <name type="synonym">Mimulus guttatus</name>
    <dbReference type="NCBI Taxonomy" id="4155"/>
    <lineage>
        <taxon>Eukaryota</taxon>
        <taxon>Viridiplantae</taxon>
        <taxon>Streptophyta</taxon>
        <taxon>Embryophyta</taxon>
        <taxon>Tracheophyta</taxon>
        <taxon>Spermatophyta</taxon>
        <taxon>Magnoliopsida</taxon>
        <taxon>eudicotyledons</taxon>
        <taxon>Gunneridae</taxon>
        <taxon>Pentapetalae</taxon>
        <taxon>asterids</taxon>
        <taxon>lamiids</taxon>
        <taxon>Lamiales</taxon>
        <taxon>Phrymaceae</taxon>
        <taxon>Erythranthe</taxon>
    </lineage>
</organism>
<dbReference type="PANTHER" id="PTHR34936:SF7">
    <property type="entry name" value="NADH-UBIQUINONE OXIDOREDUCTASE CHAIN 5"/>
    <property type="match status" value="1"/>
</dbReference>
<name>A0A022R968_ERYGU</name>
<sequence>MITRSNLAEQLREYQIRSKHDWASVSFFSSTSNLTSS</sequence>
<feature type="non-terminal residue" evidence="1">
    <location>
        <position position="37"/>
    </location>
</feature>
<dbReference type="AlphaFoldDB" id="A0A022R968"/>
<dbReference type="PANTHER" id="PTHR34936">
    <property type="entry name" value="EXPRESSED PROTEIN"/>
    <property type="match status" value="1"/>
</dbReference>
<reference evidence="1 2" key="1">
    <citation type="journal article" date="2013" name="Proc. Natl. Acad. Sci. U.S.A.">
        <title>Fine-scale variation in meiotic recombination in Mimulus inferred from population shotgun sequencing.</title>
        <authorList>
            <person name="Hellsten U."/>
            <person name="Wright K.M."/>
            <person name="Jenkins J."/>
            <person name="Shu S."/>
            <person name="Yuan Y."/>
            <person name="Wessler S.R."/>
            <person name="Schmutz J."/>
            <person name="Willis J.H."/>
            <person name="Rokhsar D.S."/>
        </authorList>
    </citation>
    <scope>NUCLEOTIDE SEQUENCE [LARGE SCALE GENOMIC DNA]</scope>
    <source>
        <strain evidence="2">cv. DUN x IM62</strain>
    </source>
</reference>
<accession>A0A022R968</accession>
<gene>
    <name evidence="1" type="ORF">MIMGU_mgv1a0167962mg</name>
</gene>
<proteinExistence type="predicted"/>
<dbReference type="EMBL" id="KI630592">
    <property type="protein sequence ID" value="EYU36821.1"/>
    <property type="molecule type" value="Genomic_DNA"/>
</dbReference>
<keyword evidence="2" id="KW-1185">Reference proteome</keyword>
<protein>
    <submittedName>
        <fullName evidence="1">Uncharacterized protein</fullName>
    </submittedName>
</protein>
<evidence type="ECO:0000313" key="2">
    <source>
        <dbReference type="Proteomes" id="UP000030748"/>
    </source>
</evidence>